<dbReference type="PANTHER" id="PTHR43730">
    <property type="entry name" value="BETA-MANNOSIDASE"/>
    <property type="match status" value="1"/>
</dbReference>
<feature type="domain" description="Glycoside hydrolase family 2 catalytic" evidence="7">
    <location>
        <begin position="79"/>
        <end position="234"/>
    </location>
</feature>
<gene>
    <name evidence="9" type="ORF">ACFQV2_11485</name>
</gene>
<name>A0ABW2TJZ6_9PSEU</name>
<dbReference type="Pfam" id="PF02836">
    <property type="entry name" value="Glyco_hydro_2_C"/>
    <property type="match status" value="1"/>
</dbReference>
<proteinExistence type="inferred from homology"/>
<reference evidence="10" key="1">
    <citation type="journal article" date="2019" name="Int. J. Syst. Evol. Microbiol.">
        <title>The Global Catalogue of Microorganisms (GCM) 10K type strain sequencing project: providing services to taxonomists for standard genome sequencing and annotation.</title>
        <authorList>
            <consortium name="The Broad Institute Genomics Platform"/>
            <consortium name="The Broad Institute Genome Sequencing Center for Infectious Disease"/>
            <person name="Wu L."/>
            <person name="Ma J."/>
        </authorList>
    </citation>
    <scope>NUCLEOTIDE SEQUENCE [LARGE SCALE GENOMIC DNA]</scope>
    <source>
        <strain evidence="10">JCM 17695</strain>
    </source>
</reference>
<keyword evidence="2" id="KW-0732">Signal</keyword>
<feature type="compositionally biased region" description="Basic and acidic residues" evidence="5">
    <location>
        <begin position="247"/>
        <end position="256"/>
    </location>
</feature>
<evidence type="ECO:0000256" key="1">
    <source>
        <dbReference type="ARBA" id="ARBA00007401"/>
    </source>
</evidence>
<feature type="compositionally biased region" description="Low complexity" evidence="5">
    <location>
        <begin position="339"/>
        <end position="357"/>
    </location>
</feature>
<dbReference type="Proteomes" id="UP001596512">
    <property type="component" value="Unassembled WGS sequence"/>
</dbReference>
<dbReference type="Gene3D" id="3.20.20.80">
    <property type="entry name" value="Glycosidases"/>
    <property type="match status" value="1"/>
</dbReference>
<dbReference type="InterPro" id="IPR017853">
    <property type="entry name" value="GH"/>
</dbReference>
<dbReference type="Pfam" id="PF00703">
    <property type="entry name" value="Glyco_hydro_2"/>
    <property type="match status" value="1"/>
</dbReference>
<dbReference type="PANTHER" id="PTHR43730:SF1">
    <property type="entry name" value="BETA-MANNOSIDASE"/>
    <property type="match status" value="1"/>
</dbReference>
<keyword evidence="10" id="KW-1185">Reference proteome</keyword>
<dbReference type="GO" id="GO:0016787">
    <property type="term" value="F:hydrolase activity"/>
    <property type="evidence" value="ECO:0007669"/>
    <property type="project" value="UniProtKB-KW"/>
</dbReference>
<dbReference type="SUPFAM" id="SSF49303">
    <property type="entry name" value="beta-Galactosidase/glucuronidase domain"/>
    <property type="match status" value="2"/>
</dbReference>
<feature type="compositionally biased region" description="Low complexity" evidence="5">
    <location>
        <begin position="394"/>
        <end position="403"/>
    </location>
</feature>
<feature type="compositionally biased region" description="Basic residues" evidence="5">
    <location>
        <begin position="408"/>
        <end position="424"/>
    </location>
</feature>
<evidence type="ECO:0000259" key="6">
    <source>
        <dbReference type="Pfam" id="PF00703"/>
    </source>
</evidence>
<evidence type="ECO:0000256" key="5">
    <source>
        <dbReference type="SAM" id="MobiDB-lite"/>
    </source>
</evidence>
<dbReference type="EMBL" id="JBHTEY010000004">
    <property type="protein sequence ID" value="MFC7614077.1"/>
    <property type="molecule type" value="Genomic_DNA"/>
</dbReference>
<accession>A0ABW2TJZ6</accession>
<keyword evidence="9" id="KW-0378">Hydrolase</keyword>
<evidence type="ECO:0000259" key="8">
    <source>
        <dbReference type="Pfam" id="PF17753"/>
    </source>
</evidence>
<comment type="caution">
    <text evidence="9">The sequence shown here is derived from an EMBL/GenBank/DDBJ whole genome shotgun (WGS) entry which is preliminary data.</text>
</comment>
<evidence type="ECO:0000259" key="7">
    <source>
        <dbReference type="Pfam" id="PF02836"/>
    </source>
</evidence>
<dbReference type="InterPro" id="IPR013783">
    <property type="entry name" value="Ig-like_fold"/>
</dbReference>
<feature type="region of interest" description="Disordered" evidence="5">
    <location>
        <begin position="300"/>
        <end position="366"/>
    </location>
</feature>
<protein>
    <submittedName>
        <fullName evidence="9">Glycoside hydrolase family 2 protein</fullName>
    </submittedName>
</protein>
<evidence type="ECO:0000313" key="9">
    <source>
        <dbReference type="EMBL" id="MFC7614077.1"/>
    </source>
</evidence>
<feature type="domain" description="Beta-mannosidase Ig-fold" evidence="8">
    <location>
        <begin position="500"/>
        <end position="565"/>
    </location>
</feature>
<dbReference type="Pfam" id="PF17753">
    <property type="entry name" value="Ig_mannosidase"/>
    <property type="match status" value="1"/>
</dbReference>
<evidence type="ECO:0000256" key="2">
    <source>
        <dbReference type="ARBA" id="ARBA00022729"/>
    </source>
</evidence>
<organism evidence="9 10">
    <name type="scientific">Actinokineospora soli</name>
    <dbReference type="NCBI Taxonomy" id="1048753"/>
    <lineage>
        <taxon>Bacteria</taxon>
        <taxon>Bacillati</taxon>
        <taxon>Actinomycetota</taxon>
        <taxon>Actinomycetes</taxon>
        <taxon>Pseudonocardiales</taxon>
        <taxon>Pseudonocardiaceae</taxon>
        <taxon>Actinokineospora</taxon>
    </lineage>
</organism>
<sequence>MHRNGKGHTAKAVVRPGETTATLALTVPDAPLWWPTGYGDQPLHDLDVTLDTGDSYHRRIGFRTITVDTTPDEIGTPFTFVVNGKPVFAKGANWIPDDHFLTRITRDQLARRVDQAVAANLNMLRVWGGGIYETEDFYDVCDERGVLVWQDFPFACASYPEEEPLWSEVAAEAREHVARLTPHPSLALWNGNNENLWGHADWGWPEQLQGKTWGLRYYTELLPAIVAELDPTRPYSPGSPHSPGDVHPNDADHGPRHEWEVWNRVDYTRYRDHVPRFCAEFGFQGPPAWSTLVEWVRDDPMTPTSPASSPTRRPRTATSSSTAASPGTCRSPRRSPTGTGRPSSTRPARSASPSSTSGPGGRAPRRAGLAAQRLLAGHVLGGDRQRGTAQTAVLRPPAGLRAPPAHRPAPRRRARRRRGQRHRRAVDGELAVRRLAFSGDVLAEAALPLDVAERAADRVDLPPVVLAGADTDLLVVTAGDVRAVHTFAEDIALPYAADALAAEVSPTDDGYRVRVTASAFARDVALLADRAAPDAVVDDALVTLLPGESHTFHVRTAARLDPAALTAALLSANALCAAAVRS</sequence>
<feature type="domain" description="Glycoside hydrolase family 2 immunoglobulin-like beta-sandwich" evidence="6">
    <location>
        <begin position="12"/>
        <end position="63"/>
    </location>
</feature>
<evidence type="ECO:0000313" key="10">
    <source>
        <dbReference type="Proteomes" id="UP001596512"/>
    </source>
</evidence>
<dbReference type="Gene3D" id="2.60.40.10">
    <property type="entry name" value="Immunoglobulins"/>
    <property type="match status" value="2"/>
</dbReference>
<dbReference type="InterPro" id="IPR050887">
    <property type="entry name" value="Beta-mannosidase_GH2"/>
</dbReference>
<feature type="region of interest" description="Disordered" evidence="5">
    <location>
        <begin position="393"/>
        <end position="424"/>
    </location>
</feature>
<evidence type="ECO:0000256" key="4">
    <source>
        <dbReference type="ARBA" id="ARBA00023295"/>
    </source>
</evidence>
<keyword evidence="3" id="KW-1015">Disulfide bond</keyword>
<feature type="compositionally biased region" description="Low complexity" evidence="5">
    <location>
        <begin position="302"/>
        <end position="326"/>
    </location>
</feature>
<dbReference type="InterPro" id="IPR006103">
    <property type="entry name" value="Glyco_hydro_2_cat"/>
</dbReference>
<dbReference type="SUPFAM" id="SSF51445">
    <property type="entry name" value="(Trans)glycosidases"/>
    <property type="match status" value="1"/>
</dbReference>
<evidence type="ECO:0000256" key="3">
    <source>
        <dbReference type="ARBA" id="ARBA00023157"/>
    </source>
</evidence>
<dbReference type="InterPro" id="IPR041625">
    <property type="entry name" value="Beta-mannosidase_Ig"/>
</dbReference>
<dbReference type="InterPro" id="IPR036156">
    <property type="entry name" value="Beta-gal/glucu_dom_sf"/>
</dbReference>
<comment type="similarity">
    <text evidence="1">Belongs to the glycosyl hydrolase 2 family.</text>
</comment>
<keyword evidence="4" id="KW-0326">Glycosidase</keyword>
<dbReference type="InterPro" id="IPR006102">
    <property type="entry name" value="Ig-like_GH2"/>
</dbReference>
<feature type="region of interest" description="Disordered" evidence="5">
    <location>
        <begin position="232"/>
        <end position="256"/>
    </location>
</feature>